<evidence type="ECO:0000313" key="4">
    <source>
        <dbReference type="Proteomes" id="UP000276634"/>
    </source>
</evidence>
<protein>
    <submittedName>
        <fullName evidence="3">Putative secreted protein</fullName>
    </submittedName>
</protein>
<accession>A0A3N1Y7Y1</accession>
<organism evidence="3 4">
    <name type="scientific">Inmirania thermothiophila</name>
    <dbReference type="NCBI Taxonomy" id="1750597"/>
    <lineage>
        <taxon>Bacteria</taxon>
        <taxon>Pseudomonadati</taxon>
        <taxon>Pseudomonadota</taxon>
        <taxon>Gammaproteobacteria</taxon>
        <taxon>Chromatiales</taxon>
        <taxon>Ectothiorhodospiraceae</taxon>
        <taxon>Inmirania</taxon>
    </lineage>
</organism>
<dbReference type="RefSeq" id="WP_170165025.1">
    <property type="nucleotide sequence ID" value="NZ_RJVI01000001.1"/>
</dbReference>
<keyword evidence="4" id="KW-1185">Reference proteome</keyword>
<dbReference type="NCBIfam" id="TIGR02595">
    <property type="entry name" value="PEP_CTERM"/>
    <property type="match status" value="1"/>
</dbReference>
<name>A0A3N1Y7Y1_9GAMM</name>
<sequence>MRGGTRLGLAAALAFGGWGLAHAAAIAPASYTDTLAVGETVVVSKTVTTDPTLDFVDFYFLADNTGSMGTVIGNVQSVATSLLGSLSTTYSNAAFGVGRYFGDPSEGVGFDNAYDVLQPITTSTTAATTAMGNWIAFGGGDAAEANLYALHQAATDGADTAGPGTGSGEATGWRAGAQKVILWFGDIFGHQDTVTLADAIATLTGEGVIVVGFNSTAAGTGIDGSFADGTGDGRNQASAITTATGGALVNDFVSVPTGDLVSTIVSAVGTATATFDLSLFVSGGDTSGLNVSFACTDPAGCDDVTGGESRTFSMTITGLVPGTYDFTVGVTGFSSISEDDHITVTGGPTTVPEPASLLLLGAGLAGLGFARRRAA</sequence>
<dbReference type="InterPro" id="IPR036465">
    <property type="entry name" value="vWFA_dom_sf"/>
</dbReference>
<comment type="caution">
    <text evidence="3">The sequence shown here is derived from an EMBL/GenBank/DDBJ whole genome shotgun (WGS) entry which is preliminary data.</text>
</comment>
<evidence type="ECO:0000259" key="2">
    <source>
        <dbReference type="Pfam" id="PF07589"/>
    </source>
</evidence>
<dbReference type="Proteomes" id="UP000276634">
    <property type="component" value="Unassembled WGS sequence"/>
</dbReference>
<evidence type="ECO:0000313" key="3">
    <source>
        <dbReference type="EMBL" id="ROR34860.1"/>
    </source>
</evidence>
<feature type="signal peptide" evidence="1">
    <location>
        <begin position="1"/>
        <end position="23"/>
    </location>
</feature>
<feature type="domain" description="Ice-binding protein C-terminal" evidence="2">
    <location>
        <begin position="350"/>
        <end position="372"/>
    </location>
</feature>
<dbReference type="Pfam" id="PF07589">
    <property type="entry name" value="PEP-CTERM"/>
    <property type="match status" value="1"/>
</dbReference>
<evidence type="ECO:0000256" key="1">
    <source>
        <dbReference type="SAM" id="SignalP"/>
    </source>
</evidence>
<feature type="chain" id="PRO_5017997781" evidence="1">
    <location>
        <begin position="24"/>
        <end position="375"/>
    </location>
</feature>
<keyword evidence="1" id="KW-0732">Signal</keyword>
<dbReference type="AlphaFoldDB" id="A0A3N1Y7Y1"/>
<dbReference type="EMBL" id="RJVI01000001">
    <property type="protein sequence ID" value="ROR34860.1"/>
    <property type="molecule type" value="Genomic_DNA"/>
</dbReference>
<dbReference type="InterPro" id="IPR013424">
    <property type="entry name" value="Ice-binding_C"/>
</dbReference>
<dbReference type="Gene3D" id="3.40.50.410">
    <property type="entry name" value="von Willebrand factor, type A domain"/>
    <property type="match status" value="1"/>
</dbReference>
<gene>
    <name evidence="3" type="ORF">EDC57_0769</name>
</gene>
<reference evidence="3 4" key="1">
    <citation type="submission" date="2018-11" db="EMBL/GenBank/DDBJ databases">
        <title>Genomic Encyclopedia of Type Strains, Phase IV (KMG-IV): sequencing the most valuable type-strain genomes for metagenomic binning, comparative biology and taxonomic classification.</title>
        <authorList>
            <person name="Goeker M."/>
        </authorList>
    </citation>
    <scope>NUCLEOTIDE SEQUENCE [LARGE SCALE GENOMIC DNA]</scope>
    <source>
        <strain evidence="3 4">DSM 100275</strain>
    </source>
</reference>
<proteinExistence type="predicted"/>
<dbReference type="SUPFAM" id="SSF53300">
    <property type="entry name" value="vWA-like"/>
    <property type="match status" value="1"/>
</dbReference>